<dbReference type="SUPFAM" id="SSF46579">
    <property type="entry name" value="Prefoldin"/>
    <property type="match status" value="1"/>
</dbReference>
<dbReference type="EMBL" id="FN668638">
    <property type="protein sequence ID" value="CBK19599.2"/>
    <property type="molecule type" value="Genomic_DNA"/>
</dbReference>
<reference evidence="1" key="1">
    <citation type="submission" date="2010-02" db="EMBL/GenBank/DDBJ databases">
        <title>Sequencing and annotation of the Blastocystis hominis genome.</title>
        <authorList>
            <person name="Wincker P."/>
        </authorList>
    </citation>
    <scope>NUCLEOTIDE SEQUENCE</scope>
    <source>
        <strain evidence="1">Singapore isolate B</strain>
    </source>
</reference>
<proteinExistence type="predicted"/>
<dbReference type="Proteomes" id="UP000008312">
    <property type="component" value="Unassembled WGS sequence"/>
</dbReference>
<evidence type="ECO:0000313" key="1">
    <source>
        <dbReference type="EMBL" id="CBK19599.2"/>
    </source>
</evidence>
<protein>
    <submittedName>
        <fullName evidence="1">Uncharacterized protein</fullName>
    </submittedName>
</protein>
<dbReference type="InParanoid" id="D8LUW0"/>
<name>D8LUW0_BLAHO</name>
<gene>
    <name evidence="1" type="ORF">GSBLH_T00000054001</name>
</gene>
<accession>D8LUW0</accession>
<evidence type="ECO:0000313" key="2">
    <source>
        <dbReference type="Proteomes" id="UP000008312"/>
    </source>
</evidence>
<dbReference type="AlphaFoldDB" id="D8LUW0"/>
<dbReference type="RefSeq" id="XP_012893647.1">
    <property type="nucleotide sequence ID" value="XM_013038193.1"/>
</dbReference>
<keyword evidence="2" id="KW-1185">Reference proteome</keyword>
<sequence length="65" mass="7619">MDVIKEECRVKLHVLDVQASELSGLPAKRKVFQKHGDVFFLSDRQHIQDTIKEQTSVWKKRLEAK</sequence>
<organism evidence="1">
    <name type="scientific">Blastocystis hominis</name>
    <dbReference type="NCBI Taxonomy" id="12968"/>
    <lineage>
        <taxon>Eukaryota</taxon>
        <taxon>Sar</taxon>
        <taxon>Stramenopiles</taxon>
        <taxon>Bigyra</taxon>
        <taxon>Opalozoa</taxon>
        <taxon>Opalinata</taxon>
        <taxon>Blastocystidae</taxon>
        <taxon>Blastocystis</taxon>
    </lineage>
</organism>
<dbReference type="GeneID" id="24917376"/>
<dbReference type="OrthoDB" id="1889791at2759"/>